<organism evidence="1 2">
    <name type="scientific">Petralouisia muris</name>
    <dbReference type="NCBI Taxonomy" id="3032872"/>
    <lineage>
        <taxon>Bacteria</taxon>
        <taxon>Bacillati</taxon>
        <taxon>Bacillota</taxon>
        <taxon>Clostridia</taxon>
        <taxon>Lachnospirales</taxon>
        <taxon>Lachnospiraceae</taxon>
        <taxon>Petralouisia</taxon>
    </lineage>
</organism>
<name>A0AC61RPL9_9FIRM</name>
<dbReference type="Proteomes" id="UP000304953">
    <property type="component" value="Unassembled WGS sequence"/>
</dbReference>
<gene>
    <name evidence="1" type="ORF">E5329_25060</name>
</gene>
<keyword evidence="1" id="KW-0378">Hydrolase</keyword>
<evidence type="ECO:0000313" key="1">
    <source>
        <dbReference type="EMBL" id="TGY89439.1"/>
    </source>
</evidence>
<keyword evidence="2" id="KW-1185">Reference proteome</keyword>
<sequence>MLMMKKVNRKDWIACIIITIIAVIYSDCFGILPIIASICMVYIVSGFPDDNNECREGDKKTYFLILVSTGIAYFIYFMIGSGQWNNGLVLKNEIIILPTYAILFVYVIPLIWLRKQKKLNIRKMFSFDKETRKISLLICIIYFYYSCAQISIYYIESSIISKWMPLHMMVQSFWVAAVAEELFFRGYIYNLLKKVCCTTYAQMVSSLIFTFSHFNLLIKLINEGVTVQIIINYISIFVLGWCSAFIYEKRKNLIPSIVLHTCVNDFFKYFIILGIQNLSS</sequence>
<accession>A0AC61RPL9</accession>
<evidence type="ECO:0000313" key="2">
    <source>
        <dbReference type="Proteomes" id="UP000304953"/>
    </source>
</evidence>
<proteinExistence type="predicted"/>
<comment type="caution">
    <text evidence="1">The sequence shown here is derived from an EMBL/GenBank/DDBJ whole genome shotgun (WGS) entry which is preliminary data.</text>
</comment>
<reference evidence="1" key="1">
    <citation type="submission" date="2019-04" db="EMBL/GenBank/DDBJ databases">
        <title>Microbes associate with the intestines of laboratory mice.</title>
        <authorList>
            <person name="Navarre W."/>
            <person name="Wong E."/>
            <person name="Huang K."/>
            <person name="Tropini C."/>
            <person name="Ng K."/>
            <person name="Yu B."/>
        </authorList>
    </citation>
    <scope>NUCLEOTIDE SEQUENCE</scope>
    <source>
        <strain evidence="1">NM01_1-7b</strain>
    </source>
</reference>
<dbReference type="EMBL" id="SRYA01000091">
    <property type="protein sequence ID" value="TGY89439.1"/>
    <property type="molecule type" value="Genomic_DNA"/>
</dbReference>
<keyword evidence="1" id="KW-0482">Metalloprotease</keyword>
<keyword evidence="1" id="KW-0645">Protease</keyword>
<protein>
    <submittedName>
        <fullName evidence="1">CPBP family intramembrane metalloprotease</fullName>
    </submittedName>
</protein>